<evidence type="ECO:0000256" key="1">
    <source>
        <dbReference type="SAM" id="MobiDB-lite"/>
    </source>
</evidence>
<feature type="region of interest" description="Disordered" evidence="1">
    <location>
        <begin position="36"/>
        <end position="202"/>
    </location>
</feature>
<feature type="compositionally biased region" description="Polar residues" evidence="1">
    <location>
        <begin position="173"/>
        <end position="184"/>
    </location>
</feature>
<name>A0A5R9FUC6_9ACTN</name>
<keyword evidence="3" id="KW-1185">Reference proteome</keyword>
<comment type="caution">
    <text evidence="2">The sequence shown here is derived from an EMBL/GenBank/DDBJ whole genome shotgun (WGS) entry which is preliminary data.</text>
</comment>
<dbReference type="RefSeq" id="WP_138046117.1">
    <property type="nucleotide sequence ID" value="NZ_VBZC01000017.1"/>
</dbReference>
<reference evidence="2 3" key="1">
    <citation type="submission" date="2019-05" db="EMBL/GenBank/DDBJ databases">
        <title>Streptomyces sp. NEAU-C151, a novel actinomycete isolated from soil.</title>
        <authorList>
            <person name="Han L."/>
            <person name="Jiang H."/>
        </authorList>
    </citation>
    <scope>NUCLEOTIDE SEQUENCE [LARGE SCALE GENOMIC DNA]</scope>
    <source>
        <strain evidence="2 3">NEAU-C151</strain>
    </source>
</reference>
<accession>A0A5R9FUC6</accession>
<feature type="compositionally biased region" description="Acidic residues" evidence="1">
    <location>
        <begin position="58"/>
        <end position="70"/>
    </location>
</feature>
<evidence type="ECO:0000313" key="3">
    <source>
        <dbReference type="Proteomes" id="UP000305906"/>
    </source>
</evidence>
<dbReference type="EMBL" id="VBZC01000017">
    <property type="protein sequence ID" value="TLS44958.1"/>
    <property type="molecule type" value="Genomic_DNA"/>
</dbReference>
<feature type="compositionally biased region" description="Gly residues" evidence="1">
    <location>
        <begin position="108"/>
        <end position="126"/>
    </location>
</feature>
<proteinExistence type="predicted"/>
<feature type="compositionally biased region" description="Low complexity" evidence="1">
    <location>
        <begin position="186"/>
        <end position="201"/>
    </location>
</feature>
<evidence type="ECO:0000313" key="2">
    <source>
        <dbReference type="EMBL" id="TLS44958.1"/>
    </source>
</evidence>
<gene>
    <name evidence="2" type="ORF">FE633_17610</name>
</gene>
<feature type="compositionally biased region" description="Low complexity" evidence="1">
    <location>
        <begin position="40"/>
        <end position="57"/>
    </location>
</feature>
<dbReference type="AlphaFoldDB" id="A0A5R9FUC6"/>
<sequence length="390" mass="41506">MSRDFAEMLEAATPTAEVMEVDTSFLDAYRRGGSEELKRVQAQAAQPEPEVATPEPEAQLDEAGDVDPQPEVEGPQADPDVDAEADRLDLEPDYEPDAGDSERAGGSNQRGGGDGGGQGGTAGVLPGGAPASPATDAVPAPGAQPDVKDAAAAEVTSHDVVATPDEPEHVTPGSLQLTDQQDAVQSAASKGGSGSTAETATLPQSGFRLAGVQSQPHIKALPESIMNALREQLRAAAVRELGVSDSAAREFSQRLSQGTLVTAFLLAQLDLHLDADPATERAVELFRSRDPLLGSVVARLANIEAAERERDGLLRKLRDELGEVRQTSAVVEQALAYSIADRTENFLRGSHNLHDAPITHKEAIYFRDKAREATRKQLRLEREREGRPIR</sequence>
<protein>
    <submittedName>
        <fullName evidence="2">Uncharacterized protein</fullName>
    </submittedName>
</protein>
<dbReference type="Proteomes" id="UP000305906">
    <property type="component" value="Unassembled WGS sequence"/>
</dbReference>
<organism evidence="2 3">
    <name type="scientific">Streptomyces montanus</name>
    <dbReference type="NCBI Taxonomy" id="2580423"/>
    <lineage>
        <taxon>Bacteria</taxon>
        <taxon>Bacillati</taxon>
        <taxon>Actinomycetota</taxon>
        <taxon>Actinomycetes</taxon>
        <taxon>Kitasatosporales</taxon>
        <taxon>Streptomycetaceae</taxon>
        <taxon>Streptomyces</taxon>
    </lineage>
</organism>